<accession>A0A166QHJ2</accession>
<reference evidence="2 3" key="1">
    <citation type="journal article" date="2016" name="Mol. Biol. Evol.">
        <title>Comparative Genomics of Early-Diverging Mushroom-Forming Fungi Provides Insights into the Origins of Lignocellulose Decay Capabilities.</title>
        <authorList>
            <person name="Nagy L.G."/>
            <person name="Riley R."/>
            <person name="Tritt A."/>
            <person name="Adam C."/>
            <person name="Daum C."/>
            <person name="Floudas D."/>
            <person name="Sun H."/>
            <person name="Yadav J.S."/>
            <person name="Pangilinan J."/>
            <person name="Larsson K.H."/>
            <person name="Matsuura K."/>
            <person name="Barry K."/>
            <person name="Labutti K."/>
            <person name="Kuo R."/>
            <person name="Ohm R.A."/>
            <person name="Bhattacharya S.S."/>
            <person name="Shirouzu T."/>
            <person name="Yoshinaga Y."/>
            <person name="Martin F.M."/>
            <person name="Grigoriev I.V."/>
            <person name="Hibbett D.S."/>
        </authorList>
    </citation>
    <scope>NUCLEOTIDE SEQUENCE [LARGE SCALE GENOMIC DNA]</scope>
    <source>
        <strain evidence="2 3">CBS 109695</strain>
    </source>
</reference>
<feature type="region of interest" description="Disordered" evidence="1">
    <location>
        <begin position="111"/>
        <end position="153"/>
    </location>
</feature>
<evidence type="ECO:0000256" key="1">
    <source>
        <dbReference type="SAM" id="MobiDB-lite"/>
    </source>
</evidence>
<protein>
    <submittedName>
        <fullName evidence="2">Uncharacterized protein</fullName>
    </submittedName>
</protein>
<dbReference type="EMBL" id="KV417510">
    <property type="protein sequence ID" value="KZP27150.1"/>
    <property type="molecule type" value="Genomic_DNA"/>
</dbReference>
<keyword evidence="3" id="KW-1185">Reference proteome</keyword>
<organism evidence="2 3">
    <name type="scientific">Athelia psychrophila</name>
    <dbReference type="NCBI Taxonomy" id="1759441"/>
    <lineage>
        <taxon>Eukaryota</taxon>
        <taxon>Fungi</taxon>
        <taxon>Dikarya</taxon>
        <taxon>Basidiomycota</taxon>
        <taxon>Agaricomycotina</taxon>
        <taxon>Agaricomycetes</taxon>
        <taxon>Agaricomycetidae</taxon>
        <taxon>Atheliales</taxon>
        <taxon>Atheliaceae</taxon>
        <taxon>Athelia</taxon>
    </lineage>
</organism>
<dbReference type="AlphaFoldDB" id="A0A166QHJ2"/>
<evidence type="ECO:0000313" key="2">
    <source>
        <dbReference type="EMBL" id="KZP27150.1"/>
    </source>
</evidence>
<gene>
    <name evidence="2" type="ORF">FIBSPDRAFT_1001667</name>
</gene>
<sequence length="153" mass="16486">MEFDVHIAKRVSEDKAKLAAVKASQKPSSHKSGSWAFAFAVVVSDNPMLFHILSSARLHVPLETCSSFCVPMTLATLTSTRIEGHGGPGPHVQSKGYRRVPLLEVLRGYPPNSQGHAHCQPARPSLAQPPAQPPRVPQVGSDRRADILPLGTN</sequence>
<evidence type="ECO:0000313" key="3">
    <source>
        <dbReference type="Proteomes" id="UP000076532"/>
    </source>
</evidence>
<dbReference type="Proteomes" id="UP000076532">
    <property type="component" value="Unassembled WGS sequence"/>
</dbReference>
<proteinExistence type="predicted"/>
<name>A0A166QHJ2_9AGAM</name>